<dbReference type="InterPro" id="IPR017171">
    <property type="entry name" value="Sig_transdc_His_kinase_MctS"/>
</dbReference>
<dbReference type="Proteomes" id="UP000252884">
    <property type="component" value="Unassembled WGS sequence"/>
</dbReference>
<dbReference type="InterPro" id="IPR050482">
    <property type="entry name" value="Sensor_HK_TwoCompSys"/>
</dbReference>
<evidence type="ECO:0000313" key="11">
    <source>
        <dbReference type="EMBL" id="RCW76718.1"/>
    </source>
</evidence>
<keyword evidence="7" id="KW-0902">Two-component regulatory system</keyword>
<comment type="subcellular location">
    <subcellularLocation>
        <location evidence="1">Cell membrane</location>
        <topology evidence="1">Multi-pass membrane protein</topology>
    </subcellularLocation>
</comment>
<dbReference type="PANTHER" id="PTHR24421:SF59">
    <property type="entry name" value="OXYGEN SENSOR HISTIDINE KINASE NREB"/>
    <property type="match status" value="1"/>
</dbReference>
<proteinExistence type="predicted"/>
<evidence type="ECO:0000256" key="1">
    <source>
        <dbReference type="ARBA" id="ARBA00004651"/>
    </source>
</evidence>
<sequence length="449" mass="49255">MQLRTKIVTLAALPLLVALVLVTLAVRYQERDLALRERTLIEQSHMAQRRSELRSYVALALSTVQPLYDSSRQDEATRAEALRRLAALDYGSDGYFFVYDLEGRSLMHSRQPELVGRSLWDLRDSAGRYTIQDLLRGAQQPGGGLVEYEWRKPSSEQLAPKLGYVTLLPRWGWMVGTGLYLDDIQATLSAMDRQMNANVAATLLWIAGIAALCLAAVSAAGLLLNLSEHRTAEAKLRLLARRVVQSQEDERGHLARELHDGTGQALVAVKLQIESYVDALAAPVPPPALAKALQRLNAALHEVRGLSHRLRPALLDQLGLPAALERLAQEFDDQGGIQAEALVEGTPRELPAEAKTALFRVAQEALTNVHKHAAGAHRVTLALRFDAASVRLQVHDDGQGFDVLAVQDDARRGIGLRNMRERMAAVGGRLHLHSEPGATTIDAELPTSV</sequence>
<dbReference type="GO" id="GO:0005886">
    <property type="term" value="C:plasma membrane"/>
    <property type="evidence" value="ECO:0007669"/>
    <property type="project" value="UniProtKB-SubCell"/>
</dbReference>
<evidence type="ECO:0000256" key="9">
    <source>
        <dbReference type="SAM" id="Phobius"/>
    </source>
</evidence>
<evidence type="ECO:0000256" key="5">
    <source>
        <dbReference type="ARBA" id="ARBA00022777"/>
    </source>
</evidence>
<dbReference type="SMART" id="SM01049">
    <property type="entry name" value="Cache_2"/>
    <property type="match status" value="1"/>
</dbReference>
<dbReference type="RefSeq" id="WP_114466746.1">
    <property type="nucleotide sequence ID" value="NZ_QPJK01000001.1"/>
</dbReference>
<dbReference type="GO" id="GO:0046983">
    <property type="term" value="F:protein dimerization activity"/>
    <property type="evidence" value="ECO:0007669"/>
    <property type="project" value="InterPro"/>
</dbReference>
<keyword evidence="3" id="KW-0808">Transferase</keyword>
<dbReference type="Gene3D" id="3.30.450.20">
    <property type="entry name" value="PAS domain"/>
    <property type="match status" value="1"/>
</dbReference>
<dbReference type="EMBL" id="QPJK01000001">
    <property type="protein sequence ID" value="RCW76718.1"/>
    <property type="molecule type" value="Genomic_DNA"/>
</dbReference>
<evidence type="ECO:0000256" key="2">
    <source>
        <dbReference type="ARBA" id="ARBA00022475"/>
    </source>
</evidence>
<protein>
    <submittedName>
        <fullName evidence="11">Two-component system NarL family sensor kinase</fullName>
    </submittedName>
</protein>
<dbReference type="Pfam" id="PF07730">
    <property type="entry name" value="HisKA_3"/>
    <property type="match status" value="1"/>
</dbReference>
<evidence type="ECO:0000256" key="6">
    <source>
        <dbReference type="ARBA" id="ARBA00022989"/>
    </source>
</evidence>
<keyword evidence="4 9" id="KW-0812">Transmembrane</keyword>
<gene>
    <name evidence="11" type="ORF">DES41_1011327</name>
</gene>
<dbReference type="Pfam" id="PF17200">
    <property type="entry name" value="sCache_2"/>
    <property type="match status" value="1"/>
</dbReference>
<dbReference type="AlphaFoldDB" id="A0A368YBB8"/>
<keyword evidence="8 9" id="KW-0472">Membrane</keyword>
<reference evidence="11 12" key="1">
    <citation type="submission" date="2018-07" db="EMBL/GenBank/DDBJ databases">
        <title>Genomic Encyclopedia of Type Strains, Phase IV (KMG-IV): sequencing the most valuable type-strain genomes for metagenomic binning, comparative biology and taxonomic classification.</title>
        <authorList>
            <person name="Goeker M."/>
        </authorList>
    </citation>
    <scope>NUCLEOTIDE SEQUENCE [LARGE SCALE GENOMIC DNA]</scope>
    <source>
        <strain evidence="11 12">DSM 21634</strain>
    </source>
</reference>
<keyword evidence="2" id="KW-1003">Cell membrane</keyword>
<dbReference type="OrthoDB" id="9797605at2"/>
<dbReference type="InterPro" id="IPR011712">
    <property type="entry name" value="Sig_transdc_His_kin_sub3_dim/P"/>
</dbReference>
<dbReference type="SMART" id="SM00387">
    <property type="entry name" value="HATPase_c"/>
    <property type="match status" value="1"/>
</dbReference>
<evidence type="ECO:0000256" key="3">
    <source>
        <dbReference type="ARBA" id="ARBA00022679"/>
    </source>
</evidence>
<comment type="caution">
    <text evidence="11">The sequence shown here is derived from an EMBL/GenBank/DDBJ whole genome shotgun (WGS) entry which is preliminary data.</text>
</comment>
<organism evidence="11 12">
    <name type="scientific">Pseudorhodoferax soli</name>
    <dbReference type="NCBI Taxonomy" id="545864"/>
    <lineage>
        <taxon>Bacteria</taxon>
        <taxon>Pseudomonadati</taxon>
        <taxon>Pseudomonadota</taxon>
        <taxon>Betaproteobacteria</taxon>
        <taxon>Burkholderiales</taxon>
        <taxon>Comamonadaceae</taxon>
    </lineage>
</organism>
<dbReference type="GO" id="GO:0000155">
    <property type="term" value="F:phosphorelay sensor kinase activity"/>
    <property type="evidence" value="ECO:0007669"/>
    <property type="project" value="InterPro"/>
</dbReference>
<dbReference type="CDD" id="cd16917">
    <property type="entry name" value="HATPase_UhpB-NarQ-NarX-like"/>
    <property type="match status" value="1"/>
</dbReference>
<evidence type="ECO:0000313" key="12">
    <source>
        <dbReference type="Proteomes" id="UP000252884"/>
    </source>
</evidence>
<dbReference type="PROSITE" id="PS50109">
    <property type="entry name" value="HIS_KIN"/>
    <property type="match status" value="1"/>
</dbReference>
<dbReference type="InterPro" id="IPR005467">
    <property type="entry name" value="His_kinase_dom"/>
</dbReference>
<dbReference type="PANTHER" id="PTHR24421">
    <property type="entry name" value="NITRATE/NITRITE SENSOR PROTEIN NARX-RELATED"/>
    <property type="match status" value="1"/>
</dbReference>
<dbReference type="CDD" id="cd18774">
    <property type="entry name" value="PDC2_HK_sensor"/>
    <property type="match status" value="1"/>
</dbReference>
<dbReference type="InterPro" id="IPR003594">
    <property type="entry name" value="HATPase_dom"/>
</dbReference>
<feature type="domain" description="Histidine kinase" evidence="10">
    <location>
        <begin position="358"/>
        <end position="449"/>
    </location>
</feature>
<dbReference type="Pfam" id="PF02518">
    <property type="entry name" value="HATPase_c"/>
    <property type="match status" value="1"/>
</dbReference>
<evidence type="ECO:0000256" key="7">
    <source>
        <dbReference type="ARBA" id="ARBA00023012"/>
    </source>
</evidence>
<evidence type="ECO:0000256" key="8">
    <source>
        <dbReference type="ARBA" id="ARBA00023136"/>
    </source>
</evidence>
<dbReference type="Gene3D" id="3.30.565.10">
    <property type="entry name" value="Histidine kinase-like ATPase, C-terminal domain"/>
    <property type="match status" value="1"/>
</dbReference>
<keyword evidence="5 11" id="KW-0418">Kinase</keyword>
<keyword evidence="6 9" id="KW-1133">Transmembrane helix</keyword>
<dbReference type="PIRSF" id="PIRSF037314">
    <property type="entry name" value="STHK_MctS"/>
    <property type="match status" value="1"/>
</dbReference>
<dbReference type="SUPFAM" id="SSF55874">
    <property type="entry name" value="ATPase domain of HSP90 chaperone/DNA topoisomerase II/histidine kinase"/>
    <property type="match status" value="1"/>
</dbReference>
<keyword evidence="12" id="KW-1185">Reference proteome</keyword>
<dbReference type="InterPro" id="IPR036890">
    <property type="entry name" value="HATPase_C_sf"/>
</dbReference>
<name>A0A368YBB8_9BURK</name>
<evidence type="ECO:0000256" key="4">
    <source>
        <dbReference type="ARBA" id="ARBA00022692"/>
    </source>
</evidence>
<dbReference type="Gene3D" id="1.20.5.1930">
    <property type="match status" value="1"/>
</dbReference>
<dbReference type="InterPro" id="IPR033480">
    <property type="entry name" value="sCache_2"/>
</dbReference>
<feature type="transmembrane region" description="Helical" evidence="9">
    <location>
        <begin position="203"/>
        <end position="226"/>
    </location>
</feature>
<accession>A0A368YBB8</accession>
<evidence type="ECO:0000259" key="10">
    <source>
        <dbReference type="PROSITE" id="PS50109"/>
    </source>
</evidence>